<dbReference type="AlphaFoldDB" id="A0A4Z1E3E8"/>
<gene>
    <name evidence="2" type="ORF">SERN_1286</name>
</gene>
<reference evidence="2 3" key="1">
    <citation type="submission" date="2018-11" db="EMBL/GenBank/DDBJ databases">
        <title>Complete genome sequencing of the Actinobacteria Serinibacter sp. K3-2.</title>
        <authorList>
            <person name="Rakitin A.L."/>
            <person name="Beletsky A.V."/>
            <person name="Mardanov A.V."/>
            <person name="Ravin N.V."/>
            <person name="Gromova A.S."/>
            <person name="Filippova S.N."/>
            <person name="Gal'Chenko V.F."/>
        </authorList>
    </citation>
    <scope>NUCLEOTIDE SEQUENCE [LARGE SCALE GENOMIC DNA]</scope>
    <source>
        <strain evidence="2 3">K3-2</strain>
    </source>
</reference>
<protein>
    <submittedName>
        <fullName evidence="2">Uncharacterized protein</fullName>
    </submittedName>
</protein>
<proteinExistence type="predicted"/>
<feature type="transmembrane region" description="Helical" evidence="1">
    <location>
        <begin position="64"/>
        <end position="84"/>
    </location>
</feature>
<organism evidence="2 3">
    <name type="scientific">Serinibacter arcticus</name>
    <dbReference type="NCBI Taxonomy" id="1655435"/>
    <lineage>
        <taxon>Bacteria</taxon>
        <taxon>Bacillati</taxon>
        <taxon>Actinomycetota</taxon>
        <taxon>Actinomycetes</taxon>
        <taxon>Micrococcales</taxon>
        <taxon>Beutenbergiaceae</taxon>
        <taxon>Serinibacter</taxon>
    </lineage>
</organism>
<name>A0A4Z1E3E8_9MICO</name>
<sequence length="123" mass="13536">MDAFVTWATVAAGVMSVLTIVALVLRSRAWRGAERWWTSYGVAAVVLWLGVLIARVAPAVIDEMGLIFLGAMLLNLGVLALIVWERRRSESRGVKYRGSPLVWGVFGVVGAVLVLRFLELRLL</sequence>
<feature type="transmembrane region" description="Helical" evidence="1">
    <location>
        <begin position="6"/>
        <end position="25"/>
    </location>
</feature>
<keyword evidence="1" id="KW-0812">Transmembrane</keyword>
<comment type="caution">
    <text evidence="2">The sequence shown here is derived from an EMBL/GenBank/DDBJ whole genome shotgun (WGS) entry which is preliminary data.</text>
</comment>
<keyword evidence="3" id="KW-1185">Reference proteome</keyword>
<feature type="transmembrane region" description="Helical" evidence="1">
    <location>
        <begin position="37"/>
        <end position="58"/>
    </location>
</feature>
<dbReference type="EMBL" id="RHPJ01000002">
    <property type="protein sequence ID" value="TGO05282.1"/>
    <property type="molecule type" value="Genomic_DNA"/>
</dbReference>
<feature type="transmembrane region" description="Helical" evidence="1">
    <location>
        <begin position="96"/>
        <end position="118"/>
    </location>
</feature>
<evidence type="ECO:0000256" key="1">
    <source>
        <dbReference type="SAM" id="Phobius"/>
    </source>
</evidence>
<keyword evidence="1" id="KW-1133">Transmembrane helix</keyword>
<accession>A0A4Z1E3E8</accession>
<evidence type="ECO:0000313" key="2">
    <source>
        <dbReference type="EMBL" id="TGO05282.1"/>
    </source>
</evidence>
<evidence type="ECO:0000313" key="3">
    <source>
        <dbReference type="Proteomes" id="UP000297318"/>
    </source>
</evidence>
<dbReference type="Proteomes" id="UP000297318">
    <property type="component" value="Unassembled WGS sequence"/>
</dbReference>
<keyword evidence="1" id="KW-0472">Membrane</keyword>
<dbReference type="RefSeq" id="WP_135849305.1">
    <property type="nucleotide sequence ID" value="NZ_RHPJ01000002.1"/>
</dbReference>